<dbReference type="OMA" id="DHCAITK"/>
<keyword evidence="3" id="KW-0687">Ribonucleoprotein</keyword>
<dbReference type="InterPro" id="IPR012677">
    <property type="entry name" value="Nucleotide-bd_a/b_plait_sf"/>
</dbReference>
<dbReference type="InterPro" id="IPR005633">
    <property type="entry name" value="Ribosomal_uL23_N"/>
</dbReference>
<dbReference type="Gene3D" id="3.30.70.330">
    <property type="match status" value="1"/>
</dbReference>
<feature type="domain" description="Large ribosomal subunit protein uL23 N-terminal" evidence="4">
    <location>
        <begin position="16"/>
        <end position="56"/>
    </location>
</feature>
<proteinExistence type="inferred from homology"/>
<dbReference type="Proteomes" id="UP000694421">
    <property type="component" value="Unplaced"/>
</dbReference>
<dbReference type="PANTHER" id="PTHR11620">
    <property type="entry name" value="60S RIBOSOMAL PROTEIN L23A"/>
    <property type="match status" value="1"/>
</dbReference>
<dbReference type="GO" id="GO:0003735">
    <property type="term" value="F:structural constituent of ribosome"/>
    <property type="evidence" value="ECO:0007669"/>
    <property type="project" value="InterPro"/>
</dbReference>
<dbReference type="AlphaFoldDB" id="A0A8D0E6T0"/>
<evidence type="ECO:0000256" key="1">
    <source>
        <dbReference type="ARBA" id="ARBA00006700"/>
    </source>
</evidence>
<dbReference type="SUPFAM" id="SSF54189">
    <property type="entry name" value="Ribosomal proteins S24e, L23 and L15e"/>
    <property type="match status" value="1"/>
</dbReference>
<reference evidence="5" key="1">
    <citation type="submission" date="2025-08" db="UniProtKB">
        <authorList>
            <consortium name="Ensembl"/>
        </authorList>
    </citation>
    <scope>IDENTIFICATION</scope>
</reference>
<evidence type="ECO:0000256" key="3">
    <source>
        <dbReference type="ARBA" id="ARBA00023274"/>
    </source>
</evidence>
<evidence type="ECO:0000313" key="5">
    <source>
        <dbReference type="Ensembl" id="ENSSMRP00000026941.1"/>
    </source>
</evidence>
<dbReference type="Ensembl" id="ENSSMRT00000031484.1">
    <property type="protein sequence ID" value="ENSSMRP00000026941.1"/>
    <property type="gene ID" value="ENSSMRG00000020799.1"/>
</dbReference>
<protein>
    <recommendedName>
        <fullName evidence="4">Large ribosomal subunit protein uL23 N-terminal domain-containing protein</fullName>
    </recommendedName>
</protein>
<name>A0A8D0E6T0_SALMN</name>
<evidence type="ECO:0000256" key="2">
    <source>
        <dbReference type="ARBA" id="ARBA00022980"/>
    </source>
</evidence>
<accession>A0A8D0E6T0</accession>
<dbReference type="Pfam" id="PF03939">
    <property type="entry name" value="Ribosomal_L23eN"/>
    <property type="match status" value="1"/>
</dbReference>
<evidence type="ECO:0000259" key="4">
    <source>
        <dbReference type="Pfam" id="PF03939"/>
    </source>
</evidence>
<dbReference type="InterPro" id="IPR012678">
    <property type="entry name" value="Ribosomal_uL23/eL15/eS24_sf"/>
</dbReference>
<dbReference type="GO" id="GO:0044391">
    <property type="term" value="C:ribosomal subunit"/>
    <property type="evidence" value="ECO:0007669"/>
    <property type="project" value="UniProtKB-ARBA"/>
</dbReference>
<evidence type="ECO:0000313" key="6">
    <source>
        <dbReference type="Proteomes" id="UP000694421"/>
    </source>
</evidence>
<comment type="similarity">
    <text evidence="1">Belongs to the universal ribosomal protein uL23 family.</text>
</comment>
<organism evidence="5 6">
    <name type="scientific">Salvator merianae</name>
    <name type="common">Argentine black and white tegu</name>
    <name type="synonym">Tupinambis merianae</name>
    <dbReference type="NCBI Taxonomy" id="96440"/>
    <lineage>
        <taxon>Eukaryota</taxon>
        <taxon>Metazoa</taxon>
        <taxon>Chordata</taxon>
        <taxon>Craniata</taxon>
        <taxon>Vertebrata</taxon>
        <taxon>Euteleostomi</taxon>
        <taxon>Lepidosauria</taxon>
        <taxon>Squamata</taxon>
        <taxon>Bifurcata</taxon>
        <taxon>Unidentata</taxon>
        <taxon>Episquamata</taxon>
        <taxon>Laterata</taxon>
        <taxon>Teiioidea</taxon>
        <taxon>Teiidae</taxon>
        <taxon>Salvator</taxon>
    </lineage>
</organism>
<dbReference type="InterPro" id="IPR013025">
    <property type="entry name" value="Ribosomal_uL23-like"/>
</dbReference>
<keyword evidence="6" id="KW-1185">Reference proteome</keyword>
<sequence length="104" mass="12100">MAPKVKKEVVPAKTEAKSRSLKVKKAVLKGVHSYKRKKIRISLIYRGPKALWLWRMNKLDHYAIIKFPHTTESAMKKIEDNNMLIKQVVKKLYDIDVAEVNIGR</sequence>
<dbReference type="GeneTree" id="ENSGT00950000182901"/>
<reference evidence="5" key="2">
    <citation type="submission" date="2025-09" db="UniProtKB">
        <authorList>
            <consortium name="Ensembl"/>
        </authorList>
    </citation>
    <scope>IDENTIFICATION</scope>
</reference>
<keyword evidence="2" id="KW-0689">Ribosomal protein</keyword>
<dbReference type="GO" id="GO:0006412">
    <property type="term" value="P:translation"/>
    <property type="evidence" value="ECO:0007669"/>
    <property type="project" value="InterPro"/>
</dbReference>